<dbReference type="OMA" id="VVHATMV"/>
<evidence type="ECO:0000313" key="2">
    <source>
        <dbReference type="EMBL" id="OBZ66552.1"/>
    </source>
</evidence>
<sequence length="748" mass="85254">MPELICFHPTAQRSPQRDPTSVIAQLSGSSYRRQVMSSGNHPLSMRLSITADVDPFSRRRIQQSDSRDPVALHTEQTSRSFALSELNAIDKLISDAALKSKASNDASDKKGNKDIAAKIIKGISHVLEVAESVAEIQPMAAGVVRTFSKMLSLELQRRENNEQIAVVYHSMTHLVYTLRHLEPILDIEDDIGDDLSYALADIQTSMEEFGRFVNLYYKCRQKIFHVLFSQQYKDEMSGYLGQFNQQKKKLESLINTRVTITTHARLDMLIQHSETIINKLNEGDTKVQAAADFIEAHGGPDTVKRDDALLAELAKTLNEKLTTSIKLTLREDFSVLLEESAKQYALKMDNVQVAIAASVSSAQEVILRRLNEGPHEMIVDEDIRAVWKQNATGRLASNVGFSWMALRDYYQRKFDGHRTTETVHHNDYWTLQFLSKVIYHSAIGDVIDEDGSGFISASELNHFVERRPKDWSVPQWFAFWACGWYNNNISYHRGIHKTLNNIYGAIRESSSPPEIKDGFSKLLDHIKPLVLSADVDEDGWDECDKLVQLQDRYMEIEEGGVKRQLQQFGFNLEDESTLSSVMNDSRIELHIMCLLYVLMEQLHTTMSQLLDEIDDNDALAQKTFEGLSSSFLATFYAFDERMHDLVRCWRQQGKDIDLQIDRYADGLFVNWYKEAEEENNALHRLKAFLGDGDEDSHESESTNAVDSQQAKIEYLVRQASSFEDRLTSIENLLRRLVVHGENGQFAAM</sequence>
<protein>
    <recommendedName>
        <fullName evidence="1">EF-hand domain-containing protein</fullName>
    </recommendedName>
</protein>
<feature type="domain" description="EF-hand" evidence="1">
    <location>
        <begin position="445"/>
        <end position="470"/>
    </location>
</feature>
<comment type="caution">
    <text evidence="2">The sequence shown here is derived from an EMBL/GenBank/DDBJ whole genome shotgun (WGS) entry which is preliminary data.</text>
</comment>
<keyword evidence="3" id="KW-1185">Reference proteome</keyword>
<organism evidence="2 3">
    <name type="scientific">Grifola frondosa</name>
    <name type="common">Maitake</name>
    <name type="synonym">Polyporus frondosus</name>
    <dbReference type="NCBI Taxonomy" id="5627"/>
    <lineage>
        <taxon>Eukaryota</taxon>
        <taxon>Fungi</taxon>
        <taxon>Dikarya</taxon>
        <taxon>Basidiomycota</taxon>
        <taxon>Agaricomycotina</taxon>
        <taxon>Agaricomycetes</taxon>
        <taxon>Polyporales</taxon>
        <taxon>Grifolaceae</taxon>
        <taxon>Grifola</taxon>
    </lineage>
</organism>
<dbReference type="STRING" id="5627.A0A1C7LPA8"/>
<dbReference type="InterPro" id="IPR018247">
    <property type="entry name" value="EF_Hand_1_Ca_BS"/>
</dbReference>
<name>A0A1C7LPA8_GRIFR</name>
<evidence type="ECO:0000313" key="3">
    <source>
        <dbReference type="Proteomes" id="UP000092993"/>
    </source>
</evidence>
<dbReference type="EMBL" id="LUGG01000029">
    <property type="protein sequence ID" value="OBZ66552.1"/>
    <property type="molecule type" value="Genomic_DNA"/>
</dbReference>
<evidence type="ECO:0000259" key="1">
    <source>
        <dbReference type="PROSITE" id="PS50222"/>
    </source>
</evidence>
<dbReference type="OrthoDB" id="3222020at2759"/>
<proteinExistence type="predicted"/>
<dbReference type="GO" id="GO:0005509">
    <property type="term" value="F:calcium ion binding"/>
    <property type="evidence" value="ECO:0007669"/>
    <property type="project" value="InterPro"/>
</dbReference>
<dbReference type="Proteomes" id="UP000092993">
    <property type="component" value="Unassembled WGS sequence"/>
</dbReference>
<dbReference type="AlphaFoldDB" id="A0A1C7LPA8"/>
<reference evidence="2 3" key="1">
    <citation type="submission" date="2016-03" db="EMBL/GenBank/DDBJ databases">
        <title>Whole genome sequencing of Grifola frondosa 9006-11.</title>
        <authorList>
            <person name="Min B."/>
            <person name="Park H."/>
            <person name="Kim J.-G."/>
            <person name="Cho H."/>
            <person name="Oh Y.-L."/>
            <person name="Kong W.-S."/>
            <person name="Choi I.-G."/>
        </authorList>
    </citation>
    <scope>NUCLEOTIDE SEQUENCE [LARGE SCALE GENOMIC DNA]</scope>
    <source>
        <strain evidence="2 3">9006-11</strain>
    </source>
</reference>
<dbReference type="PROSITE" id="PS00018">
    <property type="entry name" value="EF_HAND_1"/>
    <property type="match status" value="1"/>
</dbReference>
<accession>A0A1C7LPA8</accession>
<gene>
    <name evidence="2" type="ORF">A0H81_13413</name>
</gene>
<dbReference type="InterPro" id="IPR002048">
    <property type="entry name" value="EF_hand_dom"/>
</dbReference>
<dbReference type="PROSITE" id="PS50222">
    <property type="entry name" value="EF_HAND_2"/>
    <property type="match status" value="1"/>
</dbReference>